<keyword evidence="1" id="KW-0732">Signal</keyword>
<gene>
    <name evidence="2" type="ORF">TSPGSL018_21872</name>
</gene>
<feature type="non-terminal residue" evidence="2">
    <location>
        <position position="1"/>
    </location>
</feature>
<sequence length="78" mass="8589">FFFRKRSFRALFVAAACCICTLRPFGGTADFASCGVLRPAERPLLQSQVSGEDQSTPLLLRSFPSYFGLSSSLFISPF</sequence>
<dbReference type="EMBL" id="GBEZ01009749">
    <property type="protein sequence ID" value="JAC75864.1"/>
    <property type="molecule type" value="Transcribed_RNA"/>
</dbReference>
<evidence type="ECO:0000313" key="2">
    <source>
        <dbReference type="EMBL" id="JAC75864.1"/>
    </source>
</evidence>
<evidence type="ECO:0008006" key="3">
    <source>
        <dbReference type="Google" id="ProtNLM"/>
    </source>
</evidence>
<organism evidence="2">
    <name type="scientific">Tetraselmis sp. GSL018</name>
    <dbReference type="NCBI Taxonomy" id="582737"/>
    <lineage>
        <taxon>Eukaryota</taxon>
        <taxon>Viridiplantae</taxon>
        <taxon>Chlorophyta</taxon>
        <taxon>core chlorophytes</taxon>
        <taxon>Chlorodendrophyceae</taxon>
        <taxon>Chlorodendrales</taxon>
        <taxon>Chlorodendraceae</taxon>
        <taxon>Tetraselmis</taxon>
    </lineage>
</organism>
<proteinExistence type="predicted"/>
<feature type="chain" id="PRO_5001606073" description="Secreted protein" evidence="1">
    <location>
        <begin position="29"/>
        <end position="78"/>
    </location>
</feature>
<protein>
    <recommendedName>
        <fullName evidence="3">Secreted protein</fullName>
    </recommendedName>
</protein>
<accession>A0A061RYL0</accession>
<dbReference type="AlphaFoldDB" id="A0A061RYL0"/>
<evidence type="ECO:0000256" key="1">
    <source>
        <dbReference type="SAM" id="SignalP"/>
    </source>
</evidence>
<name>A0A061RYL0_9CHLO</name>
<feature type="signal peptide" evidence="1">
    <location>
        <begin position="1"/>
        <end position="28"/>
    </location>
</feature>
<reference evidence="2" key="1">
    <citation type="submission" date="2014-05" db="EMBL/GenBank/DDBJ databases">
        <title>The transcriptome of the halophilic microalga Tetraselmis sp. GSL018 isolated from the Great Salt Lake, Utah.</title>
        <authorList>
            <person name="Jinkerson R.E."/>
            <person name="D'Adamo S."/>
            <person name="Posewitz M.C."/>
        </authorList>
    </citation>
    <scope>NUCLEOTIDE SEQUENCE</scope>
    <source>
        <strain evidence="2">GSL018</strain>
    </source>
</reference>